<dbReference type="Proteomes" id="UP001190465">
    <property type="component" value="Chromosome"/>
</dbReference>
<name>A0ABZ3JD73_9MYCO</name>
<evidence type="ECO:0000313" key="1">
    <source>
        <dbReference type="EMBL" id="CAJ1510270.1"/>
    </source>
</evidence>
<sequence length="170" mass="19290">MPRLDPRWRQRDGVTCGPTVAIVAAAALDPDYADRLAAPEWFAAEQGRLHRRLNRCWPRALGTTPRGMAAALNAHSARQYRWRLAWPRRDRLLEVREAVLLGWPVPMLVGNTIPRHWVLLTGWREDGFRCYEPSSGQTLRVSADQIRGASLAGMGFRRPLAFVLPVRPFS</sequence>
<evidence type="ECO:0000313" key="2">
    <source>
        <dbReference type="Proteomes" id="UP001190465"/>
    </source>
</evidence>
<evidence type="ECO:0008006" key="3">
    <source>
        <dbReference type="Google" id="ProtNLM"/>
    </source>
</evidence>
<keyword evidence="2" id="KW-1185">Reference proteome</keyword>
<proteinExistence type="predicted"/>
<accession>A0ABZ3JD73</accession>
<protein>
    <recommendedName>
        <fullName evidence="3">Peptidase C39-like domain-containing protein</fullName>
    </recommendedName>
</protein>
<dbReference type="RefSeq" id="WP_308479813.1">
    <property type="nucleotide sequence ID" value="NZ_OY726397.1"/>
</dbReference>
<gene>
    <name evidence="1" type="ORF">MU0053_004527</name>
</gene>
<dbReference type="EMBL" id="OY726397">
    <property type="protein sequence ID" value="CAJ1510270.1"/>
    <property type="molecule type" value="Genomic_DNA"/>
</dbReference>
<organism evidence="1 2">
    <name type="scientific">[Mycobacterium] burgundiense</name>
    <dbReference type="NCBI Taxonomy" id="3064286"/>
    <lineage>
        <taxon>Bacteria</taxon>
        <taxon>Bacillati</taxon>
        <taxon>Actinomycetota</taxon>
        <taxon>Actinomycetes</taxon>
        <taxon>Mycobacteriales</taxon>
        <taxon>Mycobacteriaceae</taxon>
        <taxon>Mycolicibacterium</taxon>
    </lineage>
</organism>
<reference evidence="1 2" key="1">
    <citation type="submission" date="2023-08" db="EMBL/GenBank/DDBJ databases">
        <authorList>
            <person name="Folkvardsen B D."/>
            <person name="Norman A."/>
        </authorList>
    </citation>
    <scope>NUCLEOTIDE SEQUENCE [LARGE SCALE GENOMIC DNA]</scope>
    <source>
        <strain evidence="1 2">Mu0053</strain>
    </source>
</reference>